<dbReference type="KEGG" id="geo:Geob_2744"/>
<dbReference type="EMBL" id="CP001390">
    <property type="protein sequence ID" value="ACM21093.1"/>
    <property type="molecule type" value="Genomic_DNA"/>
</dbReference>
<dbReference type="STRING" id="316067.Geob_2744"/>
<evidence type="ECO:0000313" key="1">
    <source>
        <dbReference type="EMBL" id="ACM21093.1"/>
    </source>
</evidence>
<accession>B9M1L1</accession>
<proteinExistence type="predicted"/>
<dbReference type="Proteomes" id="UP000007721">
    <property type="component" value="Chromosome"/>
</dbReference>
<dbReference type="HOGENOM" id="CLU_2436602_0_0_7"/>
<protein>
    <submittedName>
        <fullName evidence="1">Uncharacterized protein</fullName>
    </submittedName>
</protein>
<evidence type="ECO:0000313" key="2">
    <source>
        <dbReference type="Proteomes" id="UP000007721"/>
    </source>
</evidence>
<sequence>MIFSISCIRDIVGYRIDVQVKAEGSEAITLVSTSYEGSSLADDQLSPPEVQYQRIFSQVGGYTPGVERTVKVTATTDAGKQKTASKRWQD</sequence>
<dbReference type="RefSeq" id="WP_012647821.1">
    <property type="nucleotide sequence ID" value="NC_011979.1"/>
</dbReference>
<dbReference type="OrthoDB" id="9554035at2"/>
<organism evidence="1 2">
    <name type="scientific">Geotalea daltonii (strain DSM 22248 / JCM 15807 / FRC-32)</name>
    <name type="common">Geobacter daltonii</name>
    <dbReference type="NCBI Taxonomy" id="316067"/>
    <lineage>
        <taxon>Bacteria</taxon>
        <taxon>Pseudomonadati</taxon>
        <taxon>Thermodesulfobacteriota</taxon>
        <taxon>Desulfuromonadia</taxon>
        <taxon>Geobacterales</taxon>
        <taxon>Geobacteraceae</taxon>
        <taxon>Geotalea</taxon>
    </lineage>
</organism>
<reference evidence="1 2" key="1">
    <citation type="submission" date="2009-01" db="EMBL/GenBank/DDBJ databases">
        <title>Complete sequence of Geobacter sp. FRC-32.</title>
        <authorList>
            <consortium name="US DOE Joint Genome Institute"/>
            <person name="Lucas S."/>
            <person name="Copeland A."/>
            <person name="Lapidus A."/>
            <person name="Glavina del Rio T."/>
            <person name="Dalin E."/>
            <person name="Tice H."/>
            <person name="Bruce D."/>
            <person name="Goodwin L."/>
            <person name="Pitluck S."/>
            <person name="Saunders E."/>
            <person name="Brettin T."/>
            <person name="Detter J.C."/>
            <person name="Han C."/>
            <person name="Larimer F."/>
            <person name="Land M."/>
            <person name="Hauser L."/>
            <person name="Kyrpides N."/>
            <person name="Ovchinnikova G."/>
            <person name="Kostka J."/>
            <person name="Richardson P."/>
        </authorList>
    </citation>
    <scope>NUCLEOTIDE SEQUENCE [LARGE SCALE GENOMIC DNA]</scope>
    <source>
        <strain evidence="2">DSM 22248 / JCM 15807 / FRC-32</strain>
    </source>
</reference>
<name>B9M1L1_GEODF</name>
<keyword evidence="2" id="KW-1185">Reference proteome</keyword>
<gene>
    <name evidence="1" type="ordered locus">Geob_2744</name>
</gene>
<dbReference type="AlphaFoldDB" id="B9M1L1"/>